<sequence>MFNLQNHKGRLISHLAIYLSRMGFQFYRTLLHTLYGHSSQQLAKGNQNTPAQPAFTYIKTGNMSTVSILLFAMLLTACGAEESSNHNLDSSLSTPINRILTGTVAVGLPVKGAIIIIDTDGKTLNTQSNTNGTYSVNLDGRPGPYLIRVEPDDSNLPALYSYATGSGVTNITPFTTLALFLAYQGDFADSFNNWAAIHSNWSRIDLEQAHAKINANFATDLQNAGVDPVVYDFFTVPFEANQTGIDAFLDGYTVAFDYNAKAYDITDSSGQPVAFNENISTANYYIGARFLPEDATNWKLTWTPEFNGQPGATMVSYHSGNNIPWSEERFNEVFWTTLTETPSQTPICREGPNTSCNIDIRVTRLNTNYDVIGNGEIGTIVRGSGTYNWNMNGWYQQNGQPRQNINVSTSHSFSWNWERIS</sequence>
<accession>A0A3B1AMA1</accession>
<organism evidence="1">
    <name type="scientific">hydrothermal vent metagenome</name>
    <dbReference type="NCBI Taxonomy" id="652676"/>
    <lineage>
        <taxon>unclassified sequences</taxon>
        <taxon>metagenomes</taxon>
        <taxon>ecological metagenomes</taxon>
    </lineage>
</organism>
<proteinExistence type="predicted"/>
<evidence type="ECO:0000313" key="1">
    <source>
        <dbReference type="EMBL" id="VAW99429.1"/>
    </source>
</evidence>
<dbReference type="AlphaFoldDB" id="A0A3B1AMA1"/>
<reference evidence="1" key="1">
    <citation type="submission" date="2018-06" db="EMBL/GenBank/DDBJ databases">
        <authorList>
            <person name="Zhirakovskaya E."/>
        </authorList>
    </citation>
    <scope>NUCLEOTIDE SEQUENCE</scope>
</reference>
<evidence type="ECO:0008006" key="2">
    <source>
        <dbReference type="Google" id="ProtNLM"/>
    </source>
</evidence>
<name>A0A3B1AMA1_9ZZZZ</name>
<protein>
    <recommendedName>
        <fullName evidence="2">Carboxypeptidase regulatory-like domain-containing protein</fullName>
    </recommendedName>
</protein>
<dbReference type="EMBL" id="UOFV01000176">
    <property type="protein sequence ID" value="VAW99429.1"/>
    <property type="molecule type" value="Genomic_DNA"/>
</dbReference>
<gene>
    <name evidence="1" type="ORF">MNBD_GAMMA19-819</name>
</gene>